<evidence type="ECO:0000313" key="2">
    <source>
        <dbReference type="EMBL" id="BDG09630.1"/>
    </source>
</evidence>
<dbReference type="Proteomes" id="UP001162734">
    <property type="component" value="Chromosome"/>
</dbReference>
<feature type="signal peptide" evidence="1">
    <location>
        <begin position="1"/>
        <end position="29"/>
    </location>
</feature>
<evidence type="ECO:0000256" key="1">
    <source>
        <dbReference type="SAM" id="SignalP"/>
    </source>
</evidence>
<dbReference type="EMBL" id="AP025592">
    <property type="protein sequence ID" value="BDG09630.1"/>
    <property type="molecule type" value="Genomic_DNA"/>
</dbReference>
<evidence type="ECO:0008006" key="4">
    <source>
        <dbReference type="Google" id="ProtNLM"/>
    </source>
</evidence>
<dbReference type="PROSITE" id="PS51257">
    <property type="entry name" value="PROKAR_LIPOPROTEIN"/>
    <property type="match status" value="1"/>
</dbReference>
<evidence type="ECO:0000313" key="3">
    <source>
        <dbReference type="Proteomes" id="UP001162734"/>
    </source>
</evidence>
<gene>
    <name evidence="2" type="ORF">AMPC_27430</name>
</gene>
<organism evidence="2 3">
    <name type="scientific">Anaeromyxobacter paludicola</name>
    <dbReference type="NCBI Taxonomy" id="2918171"/>
    <lineage>
        <taxon>Bacteria</taxon>
        <taxon>Pseudomonadati</taxon>
        <taxon>Myxococcota</taxon>
        <taxon>Myxococcia</taxon>
        <taxon>Myxococcales</taxon>
        <taxon>Cystobacterineae</taxon>
        <taxon>Anaeromyxobacteraceae</taxon>
        <taxon>Anaeromyxobacter</taxon>
    </lineage>
</organism>
<sequence>MSAGVSRRSGTRWRWLVLPALLAACGGGAAGSGPAATAASGVQVSGSGPGAVEVELNQPPVLSSMWLVRQELRTEGEGGGVDVEVAARAADPDGDDLEYAWSAPTCPGAVLTPAPSGGADRILVHLPDSSAGCAVELVVLDFWKGHAPPAGSGLSPARGGAATGTIHVAPTTAPAIVGR</sequence>
<keyword evidence="1" id="KW-0732">Signal</keyword>
<keyword evidence="3" id="KW-1185">Reference proteome</keyword>
<proteinExistence type="predicted"/>
<feature type="chain" id="PRO_5045587857" description="Lipoprotein" evidence="1">
    <location>
        <begin position="30"/>
        <end position="179"/>
    </location>
</feature>
<reference evidence="3" key="1">
    <citation type="journal article" date="2022" name="Int. J. Syst. Evol. Microbiol.">
        <title>Anaeromyxobacter oryzae sp. nov., Anaeromyxobacter diazotrophicus sp. nov. and Anaeromyxobacter paludicola sp. nov., isolated from paddy soils.</title>
        <authorList>
            <person name="Itoh H."/>
            <person name="Xu Z."/>
            <person name="Mise K."/>
            <person name="Masuda Y."/>
            <person name="Ushijima N."/>
            <person name="Hayakawa C."/>
            <person name="Shiratori Y."/>
            <person name="Senoo K."/>
        </authorList>
    </citation>
    <scope>NUCLEOTIDE SEQUENCE [LARGE SCALE GENOMIC DNA]</scope>
    <source>
        <strain evidence="3">Red630</strain>
    </source>
</reference>
<name>A0ABM7XCN0_9BACT</name>
<protein>
    <recommendedName>
        <fullName evidence="4">Lipoprotein</fullName>
    </recommendedName>
</protein>
<accession>A0ABM7XCN0</accession>